<accession>A0ABS2SYD0</accession>
<proteinExistence type="predicted"/>
<dbReference type="EMBL" id="JAFBCV010000014">
    <property type="protein sequence ID" value="MBM7840523.1"/>
    <property type="molecule type" value="Genomic_DNA"/>
</dbReference>
<comment type="caution">
    <text evidence="1">The sequence shown here is derived from an EMBL/GenBank/DDBJ whole genome shotgun (WGS) entry which is preliminary data.</text>
</comment>
<organism evidence="1 2">
    <name type="scientific">Shouchella xiaoxiensis</name>
    <dbReference type="NCBI Taxonomy" id="766895"/>
    <lineage>
        <taxon>Bacteria</taxon>
        <taxon>Bacillati</taxon>
        <taxon>Bacillota</taxon>
        <taxon>Bacilli</taxon>
        <taxon>Bacillales</taxon>
        <taxon>Bacillaceae</taxon>
        <taxon>Shouchella</taxon>
    </lineage>
</organism>
<dbReference type="Pfam" id="PF10830">
    <property type="entry name" value="DUF2553"/>
    <property type="match status" value="1"/>
</dbReference>
<protein>
    <submittedName>
        <fullName evidence="1">Uncharacterized protein</fullName>
    </submittedName>
</protein>
<sequence length="73" mass="8564">MEKVNVTQKVVAKYEEGHLKLYLDGAWIGEVIETNQGLQHTMNAGFSFEEDQIFQMQNESWNEVKSFIEDSWH</sequence>
<dbReference type="InterPro" id="IPR020140">
    <property type="entry name" value="Uncharacterised_YusG"/>
</dbReference>
<dbReference type="Proteomes" id="UP001179280">
    <property type="component" value="Unassembled WGS sequence"/>
</dbReference>
<dbReference type="RefSeq" id="WP_235194670.1">
    <property type="nucleotide sequence ID" value="NZ_JAFBCV010000014.1"/>
</dbReference>
<keyword evidence="2" id="KW-1185">Reference proteome</keyword>
<evidence type="ECO:0000313" key="1">
    <source>
        <dbReference type="EMBL" id="MBM7840523.1"/>
    </source>
</evidence>
<evidence type="ECO:0000313" key="2">
    <source>
        <dbReference type="Proteomes" id="UP001179280"/>
    </source>
</evidence>
<reference evidence="1" key="1">
    <citation type="submission" date="2021-01" db="EMBL/GenBank/DDBJ databases">
        <title>Genomic Encyclopedia of Type Strains, Phase IV (KMG-IV): sequencing the most valuable type-strain genomes for metagenomic binning, comparative biology and taxonomic classification.</title>
        <authorList>
            <person name="Goeker M."/>
        </authorList>
    </citation>
    <scope>NUCLEOTIDE SEQUENCE</scope>
    <source>
        <strain evidence="1">DSM 21943</strain>
    </source>
</reference>
<gene>
    <name evidence="1" type="ORF">JOC54_003815</name>
</gene>
<name>A0ABS2SYD0_9BACI</name>